<evidence type="ECO:0000256" key="1">
    <source>
        <dbReference type="SAM" id="MobiDB-lite"/>
    </source>
</evidence>
<accession>A0A9W9L131</accession>
<reference evidence="2" key="2">
    <citation type="journal article" date="2023" name="IMA Fungus">
        <title>Comparative genomic study of the Penicillium genus elucidates a diverse pangenome and 15 lateral gene transfer events.</title>
        <authorList>
            <person name="Petersen C."/>
            <person name="Sorensen T."/>
            <person name="Nielsen M.R."/>
            <person name="Sondergaard T.E."/>
            <person name="Sorensen J.L."/>
            <person name="Fitzpatrick D.A."/>
            <person name="Frisvad J.C."/>
            <person name="Nielsen K.L."/>
        </authorList>
    </citation>
    <scope>NUCLEOTIDE SEQUENCE</scope>
    <source>
        <strain evidence="2">IBT 22155</strain>
    </source>
</reference>
<evidence type="ECO:0000313" key="3">
    <source>
        <dbReference type="Proteomes" id="UP001149079"/>
    </source>
</evidence>
<dbReference type="RefSeq" id="XP_056520656.1">
    <property type="nucleotide sequence ID" value="XM_056667060.1"/>
</dbReference>
<sequence length="318" mass="35496">MAASSSSSSIASSGPSGVFSAATKSETLRLAGTECWACSTRMPDICQVVLNHDPQIPVWEQIGLFTFNFKTTHNSIPLCGACHTEFDMPLDPGYVFFPTDIQYFIDFESQDRSRRARIATETRIPMSSLSRQVPTNEEYKQHGIDKKMILPTAVGGRYSRVFLKQFLHNGEIPGIEKQYSSPKEWHGAPIASIRRAFAALGSPRFFLIVDPKIRNMLEELRRLYFSDHDLPPEQASLRVVYRPQAETSQKHQLEVSSNGESGPVKAKGEATGQTGIPESTELCGEYTEWVLGPGFTTNDVVRRYEPVFSSLDSYSPTE</sequence>
<gene>
    <name evidence="2" type="ORF">N7515_006316</name>
</gene>
<proteinExistence type="predicted"/>
<reference evidence="2" key="1">
    <citation type="submission" date="2022-11" db="EMBL/GenBank/DDBJ databases">
        <authorList>
            <person name="Petersen C."/>
        </authorList>
    </citation>
    <scope>NUCLEOTIDE SEQUENCE</scope>
    <source>
        <strain evidence="2">IBT 22155</strain>
    </source>
</reference>
<dbReference type="GeneID" id="81406230"/>
<protein>
    <recommendedName>
        <fullName evidence="4">HNH nuclease domain-containing protein</fullName>
    </recommendedName>
</protein>
<keyword evidence="3" id="KW-1185">Reference proteome</keyword>
<dbReference type="OrthoDB" id="3800761at2759"/>
<name>A0A9W9L131_9EURO</name>
<comment type="caution">
    <text evidence="2">The sequence shown here is derived from an EMBL/GenBank/DDBJ whole genome shotgun (WGS) entry which is preliminary data.</text>
</comment>
<dbReference type="EMBL" id="JAPQKL010000005">
    <property type="protein sequence ID" value="KAJ5130277.1"/>
    <property type="molecule type" value="Genomic_DNA"/>
</dbReference>
<evidence type="ECO:0000313" key="2">
    <source>
        <dbReference type="EMBL" id="KAJ5130277.1"/>
    </source>
</evidence>
<feature type="region of interest" description="Disordered" evidence="1">
    <location>
        <begin position="248"/>
        <end position="278"/>
    </location>
</feature>
<organism evidence="2 3">
    <name type="scientific">Penicillium bovifimosum</name>
    <dbReference type="NCBI Taxonomy" id="126998"/>
    <lineage>
        <taxon>Eukaryota</taxon>
        <taxon>Fungi</taxon>
        <taxon>Dikarya</taxon>
        <taxon>Ascomycota</taxon>
        <taxon>Pezizomycotina</taxon>
        <taxon>Eurotiomycetes</taxon>
        <taxon>Eurotiomycetidae</taxon>
        <taxon>Eurotiales</taxon>
        <taxon>Aspergillaceae</taxon>
        <taxon>Penicillium</taxon>
    </lineage>
</organism>
<dbReference type="Proteomes" id="UP001149079">
    <property type="component" value="Unassembled WGS sequence"/>
</dbReference>
<evidence type="ECO:0008006" key="4">
    <source>
        <dbReference type="Google" id="ProtNLM"/>
    </source>
</evidence>
<dbReference type="AlphaFoldDB" id="A0A9W9L131"/>